<evidence type="ECO:0000313" key="2">
    <source>
        <dbReference type="Proteomes" id="UP000305539"/>
    </source>
</evidence>
<dbReference type="Proteomes" id="UP000305539">
    <property type="component" value="Unassembled WGS sequence"/>
</dbReference>
<sequence>MNTVLNMADICRRTAVERPYFAFGDLSIDINGTVVGEVQREHPLSHEYGPLGAAEIGRHLAILGSCAAAATVDNDDRLYYLATHAEFRRSGFAQSNFPDGEKYRASATVVERTARMLFARTTMQVGENAPFVSLLVQYKILSEPLFARLFSHFAVAEDHTGIESPYTNPISLSWSAPNGNSLVARSHGLTPYQCAGHFRGYPAWPVAIIAACMLRTVERMLHHVLQSPVQWIMDSGSLDALELIPAAAPVVFSTAYNGIADEQRYRFTCDAYVDEKLCARMVTVISTPAK</sequence>
<protein>
    <recommendedName>
        <fullName evidence="3">A-factor biosynthesis hotdog domain-containing protein</fullName>
    </recommendedName>
</protein>
<evidence type="ECO:0000313" key="1">
    <source>
        <dbReference type="EMBL" id="TKC89449.1"/>
    </source>
</evidence>
<proteinExistence type="predicted"/>
<gene>
    <name evidence="1" type="ORF">FAZ69_10965</name>
</gene>
<organism evidence="1 2">
    <name type="scientific">Trinickia terrae</name>
    <dbReference type="NCBI Taxonomy" id="2571161"/>
    <lineage>
        <taxon>Bacteria</taxon>
        <taxon>Pseudomonadati</taxon>
        <taxon>Pseudomonadota</taxon>
        <taxon>Betaproteobacteria</taxon>
        <taxon>Burkholderiales</taxon>
        <taxon>Burkholderiaceae</taxon>
        <taxon>Trinickia</taxon>
    </lineage>
</organism>
<keyword evidence="2" id="KW-1185">Reference proteome</keyword>
<dbReference type="AlphaFoldDB" id="A0A4U1I7R4"/>
<dbReference type="EMBL" id="SWJE01000005">
    <property type="protein sequence ID" value="TKC89449.1"/>
    <property type="molecule type" value="Genomic_DNA"/>
</dbReference>
<accession>A0A4U1I7R4</accession>
<name>A0A4U1I7R4_9BURK</name>
<comment type="caution">
    <text evidence="1">The sequence shown here is derived from an EMBL/GenBank/DDBJ whole genome shotgun (WGS) entry which is preliminary data.</text>
</comment>
<reference evidence="1 2" key="1">
    <citation type="submission" date="2019-04" db="EMBL/GenBank/DDBJ databases">
        <title>Trinickia sp. 7GSK02, isolated from subtropical forest soil.</title>
        <authorList>
            <person name="Gao Z.-H."/>
            <person name="Qiu L.-H."/>
        </authorList>
    </citation>
    <scope>NUCLEOTIDE SEQUENCE [LARGE SCALE GENOMIC DNA]</scope>
    <source>
        <strain evidence="1 2">7GSK02</strain>
    </source>
</reference>
<evidence type="ECO:0008006" key="3">
    <source>
        <dbReference type="Google" id="ProtNLM"/>
    </source>
</evidence>
<dbReference type="OrthoDB" id="1117133at2"/>